<keyword evidence="3" id="KW-1185">Reference proteome</keyword>
<accession>A0A7X1LVI3</accession>
<sequence>MQARLAVLVASRDLTDALARTHPDDRAAARLRGKLVRYPIRMSTRPAPFGLFAGVGLVHWPRQRTSLWRPHPSGLTPVRTWSGSPTWLCVWSGKALRPCPMW</sequence>
<dbReference type="AlphaFoldDB" id="A0A7X1LVI3"/>
<dbReference type="Proteomes" id="UP000517694">
    <property type="component" value="Unassembled WGS sequence"/>
</dbReference>
<dbReference type="EMBL" id="JACMHY010000018">
    <property type="protein sequence ID" value="MBC2869441.1"/>
    <property type="molecule type" value="Genomic_DNA"/>
</dbReference>
<proteinExistence type="predicted"/>
<evidence type="ECO:0000313" key="3">
    <source>
        <dbReference type="Proteomes" id="UP000517694"/>
    </source>
</evidence>
<dbReference type="InterPro" id="IPR006827">
    <property type="entry name" value="Lant_deHydtase_N"/>
</dbReference>
<name>A0A7X1LVI3_9ACTN</name>
<comment type="caution">
    <text evidence="2">The sequence shown here is derived from an EMBL/GenBank/DDBJ whole genome shotgun (WGS) entry which is preliminary data.</text>
</comment>
<reference evidence="2 3" key="1">
    <citation type="submission" date="2020-08" db="EMBL/GenBank/DDBJ databases">
        <title>Whole-Genome Sequence of French Clinical Streptomyces mexicanus Strain Q0842.</title>
        <authorList>
            <person name="Boxberger M."/>
            <person name="La Scola B."/>
        </authorList>
    </citation>
    <scope>NUCLEOTIDE SEQUENCE [LARGE SCALE GENOMIC DNA]</scope>
    <source>
        <strain evidence="2 3">Marseille-Q0842</strain>
    </source>
</reference>
<dbReference type="Pfam" id="PF04738">
    <property type="entry name" value="Lant_dehydr_N"/>
    <property type="match status" value="1"/>
</dbReference>
<evidence type="ECO:0000313" key="2">
    <source>
        <dbReference type="EMBL" id="MBC2869441.1"/>
    </source>
</evidence>
<protein>
    <submittedName>
        <fullName evidence="2">Lantibiotic dehydratase</fullName>
    </submittedName>
</protein>
<organism evidence="2 3">
    <name type="scientific">Streptomyces mexicanus</name>
    <dbReference type="NCBI Taxonomy" id="178566"/>
    <lineage>
        <taxon>Bacteria</taxon>
        <taxon>Bacillati</taxon>
        <taxon>Actinomycetota</taxon>
        <taxon>Actinomycetes</taxon>
        <taxon>Kitasatosporales</taxon>
        <taxon>Streptomycetaceae</taxon>
        <taxon>Streptomyces</taxon>
    </lineage>
</organism>
<dbReference type="OrthoDB" id="1273722at2"/>
<gene>
    <name evidence="2" type="ORF">H1R13_32115</name>
</gene>
<feature type="domain" description="Lantibiotic dehydratase N-terminal" evidence="1">
    <location>
        <begin position="3"/>
        <end position="69"/>
    </location>
</feature>
<evidence type="ECO:0000259" key="1">
    <source>
        <dbReference type="Pfam" id="PF04738"/>
    </source>
</evidence>